<evidence type="ECO:0000256" key="2">
    <source>
        <dbReference type="SAM" id="Phobius"/>
    </source>
</evidence>
<protein>
    <submittedName>
        <fullName evidence="3">Uncharacterized protein</fullName>
    </submittedName>
</protein>
<sequence>MNSAAVSSNPLSQNNFNSFDATPAAAPTASSIPSLTTSSSDGGWFSHFDWRVWLFIIFILAFMGINIFVYLAKGTQTLADLLAPISQYFGGTAINATKQAVNVSATGAKAGVDIAAGTVTTGLDVVQQTAGSIKGAPANSQQTNTLSYDNSLSNALNNATSSSTQKEQPEQDTPTYQADDSYSSIQASKTAGKAGWCFIGEDRGFRSCIEVGENDQCMSGDIFPSQEICVNPNLRM</sequence>
<keyword evidence="2" id="KW-0812">Transmembrane</keyword>
<keyword evidence="2" id="KW-0472">Membrane</keyword>
<evidence type="ECO:0000313" key="3">
    <source>
        <dbReference type="EMBL" id="QHT78074.1"/>
    </source>
</evidence>
<accession>A0A6C0HC99</accession>
<proteinExistence type="predicted"/>
<keyword evidence="2" id="KW-1133">Transmembrane helix</keyword>
<organism evidence="3">
    <name type="scientific">viral metagenome</name>
    <dbReference type="NCBI Taxonomy" id="1070528"/>
    <lineage>
        <taxon>unclassified sequences</taxon>
        <taxon>metagenomes</taxon>
        <taxon>organismal metagenomes</taxon>
    </lineage>
</organism>
<feature type="transmembrane region" description="Helical" evidence="2">
    <location>
        <begin position="52"/>
        <end position="72"/>
    </location>
</feature>
<reference evidence="3" key="1">
    <citation type="journal article" date="2020" name="Nature">
        <title>Giant virus diversity and host interactions through global metagenomics.</title>
        <authorList>
            <person name="Schulz F."/>
            <person name="Roux S."/>
            <person name="Paez-Espino D."/>
            <person name="Jungbluth S."/>
            <person name="Walsh D.A."/>
            <person name="Denef V.J."/>
            <person name="McMahon K.D."/>
            <person name="Konstantinidis K.T."/>
            <person name="Eloe-Fadrosh E.A."/>
            <person name="Kyrpides N.C."/>
            <person name="Woyke T."/>
        </authorList>
    </citation>
    <scope>NUCLEOTIDE SEQUENCE</scope>
    <source>
        <strain evidence="3">GVMAG-M-3300023179-91</strain>
    </source>
</reference>
<dbReference type="AlphaFoldDB" id="A0A6C0HC99"/>
<evidence type="ECO:0000256" key="1">
    <source>
        <dbReference type="SAM" id="MobiDB-lite"/>
    </source>
</evidence>
<name>A0A6C0HC99_9ZZZZ</name>
<feature type="region of interest" description="Disordered" evidence="1">
    <location>
        <begin position="157"/>
        <end position="179"/>
    </location>
</feature>
<dbReference type="EMBL" id="MN739929">
    <property type="protein sequence ID" value="QHT78074.1"/>
    <property type="molecule type" value="Genomic_DNA"/>
</dbReference>